<evidence type="ECO:0000256" key="5">
    <source>
        <dbReference type="ARBA" id="ARBA00035330"/>
    </source>
</evidence>
<name>A0A433U058_ELYCH</name>
<keyword evidence="3" id="KW-0687">Ribonucleoprotein</keyword>
<dbReference type="Pfam" id="PF01778">
    <property type="entry name" value="Ribosomal_L28e"/>
    <property type="match status" value="1"/>
</dbReference>
<dbReference type="GO" id="GO:0003735">
    <property type="term" value="F:structural constituent of ribosome"/>
    <property type="evidence" value="ECO:0007669"/>
    <property type="project" value="InterPro"/>
</dbReference>
<evidence type="ECO:0000256" key="1">
    <source>
        <dbReference type="ARBA" id="ARBA00007926"/>
    </source>
</evidence>
<dbReference type="AlphaFoldDB" id="A0A433U058"/>
<evidence type="ECO:0000259" key="6">
    <source>
        <dbReference type="Pfam" id="PF01778"/>
    </source>
</evidence>
<evidence type="ECO:0000256" key="3">
    <source>
        <dbReference type="ARBA" id="ARBA00023274"/>
    </source>
</evidence>
<evidence type="ECO:0000313" key="8">
    <source>
        <dbReference type="Proteomes" id="UP000271974"/>
    </source>
</evidence>
<dbReference type="PANTHER" id="PTHR10544">
    <property type="entry name" value="60S RIBOSOMAL PROTEIN L28"/>
    <property type="match status" value="1"/>
</dbReference>
<dbReference type="GO" id="GO:0006412">
    <property type="term" value="P:translation"/>
    <property type="evidence" value="ECO:0007669"/>
    <property type="project" value="InterPro"/>
</dbReference>
<protein>
    <recommendedName>
        <fullName evidence="4">Large ribosomal subunit protein eL28</fullName>
    </recommendedName>
    <alternativeName>
        <fullName evidence="5">60S ribosomal protein L28</fullName>
    </alternativeName>
</protein>
<gene>
    <name evidence="7" type="ORF">EGW08_005030</name>
</gene>
<evidence type="ECO:0000256" key="4">
    <source>
        <dbReference type="ARBA" id="ARBA00035223"/>
    </source>
</evidence>
<comment type="similarity">
    <text evidence="1">Belongs to the eukaryotic ribosomal protein eL28 family.</text>
</comment>
<dbReference type="STRING" id="188477.A0A433U058"/>
<dbReference type="Proteomes" id="UP000271974">
    <property type="component" value="Unassembled WGS sequence"/>
</dbReference>
<dbReference type="InterPro" id="IPR002672">
    <property type="entry name" value="Ribosomal_eL28"/>
</dbReference>
<evidence type="ECO:0000313" key="7">
    <source>
        <dbReference type="EMBL" id="RUS87190.1"/>
    </source>
</evidence>
<dbReference type="EMBL" id="RQTK01000117">
    <property type="protein sequence ID" value="RUS87190.1"/>
    <property type="molecule type" value="Genomic_DNA"/>
</dbReference>
<sequence length="144" mass="16242">MATADLTWLIIRNNSSSLLKRNKQSLSLEANNVKGKNSFRYNGFIHRKTVGIEPANVGIEPAKEGKGVILVTRKSKGLRRPVKNLTRQELKRDSRRTIATIRATLRANNYRKDLVNPAVRRACAILKSQKPVVIKKKARSAKKQ</sequence>
<dbReference type="OrthoDB" id="338850at2759"/>
<dbReference type="Gene3D" id="3.30.390.110">
    <property type="match status" value="1"/>
</dbReference>
<organism evidence="7 8">
    <name type="scientific">Elysia chlorotica</name>
    <name type="common">Eastern emerald elysia</name>
    <name type="synonym">Sea slug</name>
    <dbReference type="NCBI Taxonomy" id="188477"/>
    <lineage>
        <taxon>Eukaryota</taxon>
        <taxon>Metazoa</taxon>
        <taxon>Spiralia</taxon>
        <taxon>Lophotrochozoa</taxon>
        <taxon>Mollusca</taxon>
        <taxon>Gastropoda</taxon>
        <taxon>Heterobranchia</taxon>
        <taxon>Euthyneura</taxon>
        <taxon>Panpulmonata</taxon>
        <taxon>Sacoglossa</taxon>
        <taxon>Placobranchoidea</taxon>
        <taxon>Plakobranchidae</taxon>
        <taxon>Elysia</taxon>
    </lineage>
</organism>
<accession>A0A433U058</accession>
<dbReference type="GO" id="GO:0005840">
    <property type="term" value="C:ribosome"/>
    <property type="evidence" value="ECO:0007669"/>
    <property type="project" value="UniProtKB-KW"/>
</dbReference>
<comment type="caution">
    <text evidence="7">The sequence shown here is derived from an EMBL/GenBank/DDBJ whole genome shotgun (WGS) entry which is preliminary data.</text>
</comment>
<proteinExistence type="inferred from homology"/>
<dbReference type="FunFam" id="3.30.390.110:FF:000002">
    <property type="entry name" value="60S ribosomal protein L28"/>
    <property type="match status" value="1"/>
</dbReference>
<feature type="domain" description="Ribosomal eL28/Mak16" evidence="6">
    <location>
        <begin position="6"/>
        <end position="128"/>
    </location>
</feature>
<keyword evidence="2" id="KW-0689">Ribosomal protein</keyword>
<dbReference type="GO" id="GO:1990904">
    <property type="term" value="C:ribonucleoprotein complex"/>
    <property type="evidence" value="ECO:0007669"/>
    <property type="project" value="UniProtKB-KW"/>
</dbReference>
<reference evidence="7 8" key="1">
    <citation type="submission" date="2019-01" db="EMBL/GenBank/DDBJ databases">
        <title>A draft genome assembly of the solar-powered sea slug Elysia chlorotica.</title>
        <authorList>
            <person name="Cai H."/>
            <person name="Li Q."/>
            <person name="Fang X."/>
            <person name="Li J."/>
            <person name="Curtis N.E."/>
            <person name="Altenburger A."/>
            <person name="Shibata T."/>
            <person name="Feng M."/>
            <person name="Maeda T."/>
            <person name="Schwartz J.A."/>
            <person name="Shigenobu S."/>
            <person name="Lundholm N."/>
            <person name="Nishiyama T."/>
            <person name="Yang H."/>
            <person name="Hasebe M."/>
            <person name="Li S."/>
            <person name="Pierce S.K."/>
            <person name="Wang J."/>
        </authorList>
    </citation>
    <scope>NUCLEOTIDE SEQUENCE [LARGE SCALE GENOMIC DNA]</scope>
    <source>
        <strain evidence="7">EC2010</strain>
        <tissue evidence="7">Whole organism of an adult</tissue>
    </source>
</reference>
<dbReference type="InterPro" id="IPR029004">
    <property type="entry name" value="Ribosomal_eL28/Mak16"/>
</dbReference>
<evidence type="ECO:0000256" key="2">
    <source>
        <dbReference type="ARBA" id="ARBA00022980"/>
    </source>
</evidence>
<keyword evidence="8" id="KW-1185">Reference proteome</keyword>